<gene>
    <name evidence="1" type="ORF">DHETER_LOCUS3584</name>
</gene>
<evidence type="ECO:0000313" key="1">
    <source>
        <dbReference type="EMBL" id="CAG8513756.1"/>
    </source>
</evidence>
<sequence length="135" mass="15550">MPRLPLSKSFTNMLENLSVDDENASNSESKMMKLILEMTKQILTQSISIMEKQKALESTVTLLTNDIKVLKSLQENFKPNMKDHDRECIIEDEDKTYLQMVAKKIFGLQPTKNQYAQGDDEEDQENNKSDTSENE</sequence>
<comment type="caution">
    <text evidence="1">The sequence shown here is derived from an EMBL/GenBank/DDBJ whole genome shotgun (WGS) entry which is preliminary data.</text>
</comment>
<proteinExistence type="predicted"/>
<name>A0ACA9L9T2_9GLOM</name>
<protein>
    <submittedName>
        <fullName evidence="1">12938_t:CDS:1</fullName>
    </submittedName>
</protein>
<reference evidence="1" key="1">
    <citation type="submission" date="2021-06" db="EMBL/GenBank/DDBJ databases">
        <authorList>
            <person name="Kallberg Y."/>
            <person name="Tangrot J."/>
            <person name="Rosling A."/>
        </authorList>
    </citation>
    <scope>NUCLEOTIDE SEQUENCE</scope>
    <source>
        <strain evidence="1">IL203A</strain>
    </source>
</reference>
<dbReference type="Proteomes" id="UP000789702">
    <property type="component" value="Unassembled WGS sequence"/>
</dbReference>
<accession>A0ACA9L9T2</accession>
<dbReference type="EMBL" id="CAJVPU010003135">
    <property type="protein sequence ID" value="CAG8513756.1"/>
    <property type="molecule type" value="Genomic_DNA"/>
</dbReference>
<evidence type="ECO:0000313" key="2">
    <source>
        <dbReference type="Proteomes" id="UP000789702"/>
    </source>
</evidence>
<keyword evidence="2" id="KW-1185">Reference proteome</keyword>
<organism evidence="1 2">
    <name type="scientific">Dentiscutata heterogama</name>
    <dbReference type="NCBI Taxonomy" id="1316150"/>
    <lineage>
        <taxon>Eukaryota</taxon>
        <taxon>Fungi</taxon>
        <taxon>Fungi incertae sedis</taxon>
        <taxon>Mucoromycota</taxon>
        <taxon>Glomeromycotina</taxon>
        <taxon>Glomeromycetes</taxon>
        <taxon>Diversisporales</taxon>
        <taxon>Gigasporaceae</taxon>
        <taxon>Dentiscutata</taxon>
    </lineage>
</organism>